<dbReference type="Gene3D" id="3.90.79.10">
    <property type="entry name" value="Nucleoside Triphosphate Pyrophosphohydrolase"/>
    <property type="match status" value="1"/>
</dbReference>
<reference evidence="2 3" key="1">
    <citation type="submission" date="2016-04" db="EMBL/GenBank/DDBJ databases">
        <title>Draft genome of Fonsecaea erecta CBS 125763.</title>
        <authorList>
            <person name="Weiss V.A."/>
            <person name="Vicente V.A."/>
            <person name="Raittz R.T."/>
            <person name="Moreno L.F."/>
            <person name="De Souza E.M."/>
            <person name="Pedrosa F.O."/>
            <person name="Steffens M.B."/>
            <person name="Faoro H."/>
            <person name="Tadra-Sfeir M.Z."/>
            <person name="Najafzadeh M.J."/>
            <person name="Felipe M.S."/>
            <person name="Teixeira M."/>
            <person name="Sun J."/>
            <person name="Xi L."/>
            <person name="Gomes R."/>
            <person name="De Azevedo C.M."/>
            <person name="Salgado C.G."/>
            <person name="Da Silva M.B."/>
            <person name="Nascimento M.F."/>
            <person name="Queiroz-Telles F."/>
            <person name="Attili D.S."/>
            <person name="Gorbushina A."/>
        </authorList>
    </citation>
    <scope>NUCLEOTIDE SEQUENCE [LARGE SCALE GENOMIC DNA]</scope>
    <source>
        <strain evidence="2 3">CBS 125763</strain>
    </source>
</reference>
<dbReference type="PANTHER" id="PTHR13622:SF8">
    <property type="entry name" value="THIAMIN PYROPHOSPHOKINASE 1"/>
    <property type="match status" value="1"/>
</dbReference>
<gene>
    <name evidence="2" type="ORF">AYL99_02163</name>
</gene>
<dbReference type="InterPro" id="IPR031804">
    <property type="entry name" value="DUF4743"/>
</dbReference>
<dbReference type="FunFam" id="3.90.79.10:FF:000019">
    <property type="entry name" value="Thiamin pyrophosphokinase, putative"/>
    <property type="match status" value="1"/>
</dbReference>
<dbReference type="GeneID" id="30006333"/>
<proteinExistence type="predicted"/>
<name>A0A178ZTW6_9EURO</name>
<dbReference type="Pfam" id="PF15916">
    <property type="entry name" value="DUF4743"/>
    <property type="match status" value="1"/>
</dbReference>
<accession>A0A178ZTW6</accession>
<evidence type="ECO:0000313" key="3">
    <source>
        <dbReference type="Proteomes" id="UP000078343"/>
    </source>
</evidence>
<dbReference type="CDD" id="cd03676">
    <property type="entry name" value="NUDIX_Tnr3_like"/>
    <property type="match status" value="1"/>
</dbReference>
<dbReference type="EMBL" id="LVYI01000002">
    <property type="protein sequence ID" value="OAP62936.1"/>
    <property type="molecule type" value="Genomic_DNA"/>
</dbReference>
<dbReference type="OrthoDB" id="10261522at2759"/>
<dbReference type="PANTHER" id="PTHR13622">
    <property type="entry name" value="THIAMIN PYROPHOSPHOKINASE"/>
    <property type="match status" value="1"/>
</dbReference>
<dbReference type="STRING" id="1367422.A0A178ZTW6"/>
<comment type="caution">
    <text evidence="2">The sequence shown here is derived from an EMBL/GenBank/DDBJ whole genome shotgun (WGS) entry which is preliminary data.</text>
</comment>
<organism evidence="2 3">
    <name type="scientific">Fonsecaea erecta</name>
    <dbReference type="NCBI Taxonomy" id="1367422"/>
    <lineage>
        <taxon>Eukaryota</taxon>
        <taxon>Fungi</taxon>
        <taxon>Dikarya</taxon>
        <taxon>Ascomycota</taxon>
        <taxon>Pezizomycotina</taxon>
        <taxon>Eurotiomycetes</taxon>
        <taxon>Chaetothyriomycetidae</taxon>
        <taxon>Chaetothyriales</taxon>
        <taxon>Herpotrichiellaceae</taxon>
        <taxon>Fonsecaea</taxon>
    </lineage>
</organism>
<dbReference type="AlphaFoldDB" id="A0A178ZTW6"/>
<dbReference type="Pfam" id="PF00293">
    <property type="entry name" value="NUDIX"/>
    <property type="match status" value="1"/>
</dbReference>
<evidence type="ECO:0000259" key="1">
    <source>
        <dbReference type="PROSITE" id="PS51462"/>
    </source>
</evidence>
<dbReference type="InterPro" id="IPR000086">
    <property type="entry name" value="NUDIX_hydrolase_dom"/>
</dbReference>
<protein>
    <recommendedName>
        <fullName evidence="1">Nudix hydrolase domain-containing protein</fullName>
    </recommendedName>
</protein>
<dbReference type="InterPro" id="IPR015797">
    <property type="entry name" value="NUDIX_hydrolase-like_dom_sf"/>
</dbReference>
<keyword evidence="3" id="KW-1185">Reference proteome</keyword>
<dbReference type="GO" id="GO:0044715">
    <property type="term" value="F:8-oxo-dGDP phosphatase activity"/>
    <property type="evidence" value="ECO:0007669"/>
    <property type="project" value="TreeGrafter"/>
</dbReference>
<dbReference type="PROSITE" id="PS51462">
    <property type="entry name" value="NUDIX"/>
    <property type="match status" value="1"/>
</dbReference>
<dbReference type="Proteomes" id="UP000078343">
    <property type="component" value="Unassembled WGS sequence"/>
</dbReference>
<evidence type="ECO:0000313" key="2">
    <source>
        <dbReference type="EMBL" id="OAP62936.1"/>
    </source>
</evidence>
<feature type="domain" description="Nudix hydrolase" evidence="1">
    <location>
        <begin position="145"/>
        <end position="292"/>
    </location>
</feature>
<dbReference type="RefSeq" id="XP_018696303.1">
    <property type="nucleotide sequence ID" value="XM_018833679.1"/>
</dbReference>
<sequence length="326" mass="37102">MALLSNLDLVNECDNFPYDSDSDRDKFKAVVNGYYHFYLDGCTACLGYMTASVAERMPLTQHWRLDRDTRRLVFQPRDDRGRPVPVEDVDTRSAILATYLQEVRERRVFGVLDGWRAERYPIYGPQRRLVLNMERSATPLFGVVTYGVHMTGYVETAPGEMKIWAPRRALTKQTYPGMMDNTVAGGLSTGEKPFDCLVRECEEEASLPADLVRSAARACGTLTYFHVRDARAGGETGLCQPECQYIYDLKMPADVIPKPGDDEAIDFQLLTVPEIRHAMAEGRFKPNCAHLLLEFLVRHGFLTPENEPDYIEIVARLHRRLEFPTP</sequence>
<dbReference type="SUPFAM" id="SSF55811">
    <property type="entry name" value="Nudix"/>
    <property type="match status" value="1"/>
</dbReference>